<organism evidence="2 3">
    <name type="scientific">Candidatus Brevifilum fermentans</name>
    <dbReference type="NCBI Taxonomy" id="1986204"/>
    <lineage>
        <taxon>Bacteria</taxon>
        <taxon>Bacillati</taxon>
        <taxon>Chloroflexota</taxon>
        <taxon>Anaerolineae</taxon>
        <taxon>Anaerolineales</taxon>
        <taxon>Anaerolineaceae</taxon>
        <taxon>Candidatus Brevifilum</taxon>
    </lineage>
</organism>
<evidence type="ECO:0000259" key="1">
    <source>
        <dbReference type="Pfam" id="PF00535"/>
    </source>
</evidence>
<dbReference type="RefSeq" id="WP_087862088.1">
    <property type="nucleotide sequence ID" value="NZ_LT859958.1"/>
</dbReference>
<dbReference type="InterPro" id="IPR001173">
    <property type="entry name" value="Glyco_trans_2-like"/>
</dbReference>
<dbReference type="OrthoDB" id="9815144at2"/>
<proteinExistence type="predicted"/>
<dbReference type="Pfam" id="PF00535">
    <property type="entry name" value="Glycos_transf_2"/>
    <property type="match status" value="2"/>
</dbReference>
<feature type="domain" description="Glycosyltransferase 2-like" evidence="1">
    <location>
        <begin position="144"/>
        <end position="247"/>
    </location>
</feature>
<dbReference type="AlphaFoldDB" id="A0A1Y6K3I2"/>
<dbReference type="EMBL" id="LT859958">
    <property type="protein sequence ID" value="SMX54223.1"/>
    <property type="molecule type" value="Genomic_DNA"/>
</dbReference>
<dbReference type="PANTHER" id="PTHR43179">
    <property type="entry name" value="RHAMNOSYLTRANSFERASE WBBL"/>
    <property type="match status" value="1"/>
</dbReference>
<dbReference type="Gene3D" id="3.90.550.10">
    <property type="entry name" value="Spore Coat Polysaccharide Biosynthesis Protein SpsA, Chain A"/>
    <property type="match status" value="2"/>
</dbReference>
<sequence>MFVKDIYHYWIILRSGLFDRDYYRSSYPEIDYGCKDLLWHFLRTGWREGKNPSEDFDTSFYLRTNKDVQRAGFNPLLHYIIAGKAEGRRPNQSSQSVQFAYNVWIEQNDILSHSDEENIKRHIKAFSHQPLISILLSLQDPTKHWLEKCLTSIHAQLYSNWELLIHASPQDELLVSSLVQKHSQNNQQIKLINTGSDRSLAENLFTLFNHSSGEYVCLIDQGTILRVHTLYLVANEINKIEQADVIYGDEDLIDEKENRHDPFFKPAWNPDLLSTNNYLAHLTVYKSSTFASFENDVKQIGDAPGWTIPFLIETQNKKHRISHIPFILSHLFIGEKPIIFGSQLSLAEKFAFFSSIFKLSGNNITISYELDQFIRLQYPLPDDPPLVSIIIPTKNRLHLLRNCIDSIISKTHYSNFEVLVVNNQSDDPETLVYLQGIGSHSKIKVLDYNDHFNYSAINNFGVTQAQGNVILFLNNDTEVINPYWLEELVSQALRPEIGAVGALLWYNDHIVQHAGVILGSGAGGIADHAFKNFTISELQQDRRAYFVQNYSALTGACLAVEKSKFLDVGGFDEQLAISYNDIDLCLRLLTKGYRNLFTPYAELYHHESASLGFAASVKRQSQYKKERQYMLDRWSELFLNDPAHNPNLSIPWLTNVIADHSRAEKPWQNQ</sequence>
<dbReference type="InterPro" id="IPR029044">
    <property type="entry name" value="Nucleotide-diphossugar_trans"/>
</dbReference>
<keyword evidence="3" id="KW-1185">Reference proteome</keyword>
<evidence type="ECO:0000313" key="3">
    <source>
        <dbReference type="Proteomes" id="UP000195514"/>
    </source>
</evidence>
<evidence type="ECO:0000313" key="2">
    <source>
        <dbReference type="EMBL" id="SMX54223.1"/>
    </source>
</evidence>
<feature type="domain" description="Glycosyltransferase 2-like" evidence="1">
    <location>
        <begin position="388"/>
        <end position="511"/>
    </location>
</feature>
<protein>
    <recommendedName>
        <fullName evidence="1">Glycosyltransferase 2-like domain-containing protein</fullName>
    </recommendedName>
</protein>
<dbReference type="CDD" id="cd04186">
    <property type="entry name" value="GT_2_like_c"/>
    <property type="match status" value="1"/>
</dbReference>
<dbReference type="KEGG" id="abat:CFX1CAM_1158"/>
<dbReference type="PANTHER" id="PTHR43179:SF7">
    <property type="entry name" value="RHAMNOSYLTRANSFERASE WBBL"/>
    <property type="match status" value="1"/>
</dbReference>
<reference evidence="3" key="1">
    <citation type="submission" date="2017-05" db="EMBL/GenBank/DDBJ databases">
        <authorList>
            <person name="Kirkegaard R."/>
            <person name="Mcilroy J S."/>
        </authorList>
    </citation>
    <scope>NUCLEOTIDE SEQUENCE [LARGE SCALE GENOMIC DNA]</scope>
</reference>
<name>A0A1Y6K3I2_9CHLR</name>
<gene>
    <name evidence="2" type="ORF">CFX1CAM_1158</name>
</gene>
<dbReference type="SUPFAM" id="SSF53448">
    <property type="entry name" value="Nucleotide-diphospho-sugar transferases"/>
    <property type="match status" value="2"/>
</dbReference>
<dbReference type="Proteomes" id="UP000195514">
    <property type="component" value="Chromosome I"/>
</dbReference>
<accession>A0A1Y6K3I2</accession>